<evidence type="ECO:0000259" key="2">
    <source>
        <dbReference type="Pfam" id="PF07552"/>
    </source>
</evidence>
<protein>
    <submittedName>
        <fullName evidence="3">Spore coat protein</fullName>
    </submittedName>
</protein>
<dbReference type="Pfam" id="PF07552">
    <property type="entry name" value="Coat_X"/>
    <property type="match status" value="2"/>
</dbReference>
<accession>A0ABW0TPF6</accession>
<feature type="region of interest" description="Disordered" evidence="1">
    <location>
        <begin position="1"/>
        <end position="29"/>
    </location>
</feature>
<sequence>MSGNKWRALDHCHNTRNNNADVQQNAEQSVSNKQQSYEWIVVRDSECVDIQTTDTQAALSLQLGIQAAIAAVISVTIGDTDQGKAVAQDMKQYIKTKQRNVQKTIVEGSRNVTVSTTDTDLAVNIQALLQILITLVAKLDIL</sequence>
<dbReference type="RefSeq" id="WP_381438666.1">
    <property type="nucleotide sequence ID" value="NZ_JBHSNO010000015.1"/>
</dbReference>
<feature type="domain" description="Spore coat protein X/V" evidence="2">
    <location>
        <begin position="85"/>
        <end position="141"/>
    </location>
</feature>
<organism evidence="3 4">
    <name type="scientific">Sporosarcina soli</name>
    <dbReference type="NCBI Taxonomy" id="334736"/>
    <lineage>
        <taxon>Bacteria</taxon>
        <taxon>Bacillati</taxon>
        <taxon>Bacillota</taxon>
        <taxon>Bacilli</taxon>
        <taxon>Bacillales</taxon>
        <taxon>Caryophanaceae</taxon>
        <taxon>Sporosarcina</taxon>
    </lineage>
</organism>
<keyword evidence="3" id="KW-0946">Virion</keyword>
<keyword evidence="3" id="KW-0167">Capsid protein</keyword>
<comment type="caution">
    <text evidence="3">The sequence shown here is derived from an EMBL/GenBank/DDBJ whole genome shotgun (WGS) entry which is preliminary data.</text>
</comment>
<dbReference type="EMBL" id="JBHSNO010000015">
    <property type="protein sequence ID" value="MFC5591192.1"/>
    <property type="molecule type" value="Genomic_DNA"/>
</dbReference>
<dbReference type="Proteomes" id="UP001596109">
    <property type="component" value="Unassembled WGS sequence"/>
</dbReference>
<dbReference type="InterPro" id="IPR011428">
    <property type="entry name" value="Spore_coat_X/V"/>
</dbReference>
<reference evidence="4" key="1">
    <citation type="journal article" date="2019" name="Int. J. Syst. Evol. Microbiol.">
        <title>The Global Catalogue of Microorganisms (GCM) 10K type strain sequencing project: providing services to taxonomists for standard genome sequencing and annotation.</title>
        <authorList>
            <consortium name="The Broad Institute Genomics Platform"/>
            <consortium name="The Broad Institute Genome Sequencing Center for Infectious Disease"/>
            <person name="Wu L."/>
            <person name="Ma J."/>
        </authorList>
    </citation>
    <scope>NUCLEOTIDE SEQUENCE [LARGE SCALE GENOMIC DNA]</scope>
    <source>
        <strain evidence="4">CGMCC 4.1434</strain>
    </source>
</reference>
<feature type="compositionally biased region" description="Polar residues" evidence="1">
    <location>
        <begin position="15"/>
        <end position="29"/>
    </location>
</feature>
<evidence type="ECO:0000313" key="3">
    <source>
        <dbReference type="EMBL" id="MFC5591192.1"/>
    </source>
</evidence>
<name>A0ABW0TPF6_9BACL</name>
<proteinExistence type="predicted"/>
<gene>
    <name evidence="3" type="ORF">ACFPRA_20125</name>
</gene>
<feature type="domain" description="Spore coat protein X/V" evidence="2">
    <location>
        <begin position="21"/>
        <end position="77"/>
    </location>
</feature>
<evidence type="ECO:0000256" key="1">
    <source>
        <dbReference type="SAM" id="MobiDB-lite"/>
    </source>
</evidence>
<keyword evidence="4" id="KW-1185">Reference proteome</keyword>
<evidence type="ECO:0000313" key="4">
    <source>
        <dbReference type="Proteomes" id="UP001596109"/>
    </source>
</evidence>